<dbReference type="InterPro" id="IPR036397">
    <property type="entry name" value="RNaseH_sf"/>
</dbReference>
<evidence type="ECO:0000313" key="3">
    <source>
        <dbReference type="Proteomes" id="UP000789375"/>
    </source>
</evidence>
<gene>
    <name evidence="2" type="ORF">FMOSSE_LOCUS7357</name>
</gene>
<proteinExistence type="predicted"/>
<accession>A0A9N9FX60</accession>
<evidence type="ECO:0000256" key="1">
    <source>
        <dbReference type="SAM" id="MobiDB-lite"/>
    </source>
</evidence>
<reference evidence="2" key="1">
    <citation type="submission" date="2021-06" db="EMBL/GenBank/DDBJ databases">
        <authorList>
            <person name="Kallberg Y."/>
            <person name="Tangrot J."/>
            <person name="Rosling A."/>
        </authorList>
    </citation>
    <scope>NUCLEOTIDE SEQUENCE</scope>
    <source>
        <strain evidence="2">87-6 pot B 2015</strain>
    </source>
</reference>
<protein>
    <submittedName>
        <fullName evidence="2">15119_t:CDS:1</fullName>
    </submittedName>
</protein>
<dbReference type="AlphaFoldDB" id="A0A9N9FX60"/>
<keyword evidence="3" id="KW-1185">Reference proteome</keyword>
<dbReference type="Gene3D" id="3.30.420.10">
    <property type="entry name" value="Ribonuclease H-like superfamily/Ribonuclease H"/>
    <property type="match status" value="1"/>
</dbReference>
<comment type="caution">
    <text evidence="2">The sequence shown here is derived from an EMBL/GenBank/DDBJ whole genome shotgun (WGS) entry which is preliminary data.</text>
</comment>
<feature type="region of interest" description="Disordered" evidence="1">
    <location>
        <begin position="87"/>
        <end position="108"/>
    </location>
</feature>
<evidence type="ECO:0000313" key="2">
    <source>
        <dbReference type="EMBL" id="CAG8569046.1"/>
    </source>
</evidence>
<sequence length="108" mass="12771">MPHNKVVNRIYKYRGIIKDVATRYCHSFAMTDKSSAQMAKNIQKIYDNLKEPLSWPNCFNSDKKTEYMENYKSLLLKHDVKIQYGKSKKDNAIAERDHKEFEKHSGIQ</sequence>
<organism evidence="2 3">
    <name type="scientific">Funneliformis mosseae</name>
    <name type="common">Endomycorrhizal fungus</name>
    <name type="synonym">Glomus mosseae</name>
    <dbReference type="NCBI Taxonomy" id="27381"/>
    <lineage>
        <taxon>Eukaryota</taxon>
        <taxon>Fungi</taxon>
        <taxon>Fungi incertae sedis</taxon>
        <taxon>Mucoromycota</taxon>
        <taxon>Glomeromycotina</taxon>
        <taxon>Glomeromycetes</taxon>
        <taxon>Glomerales</taxon>
        <taxon>Glomeraceae</taxon>
        <taxon>Funneliformis</taxon>
    </lineage>
</organism>
<name>A0A9N9FX60_FUNMO</name>
<dbReference type="SUPFAM" id="SSF53098">
    <property type="entry name" value="Ribonuclease H-like"/>
    <property type="match status" value="1"/>
</dbReference>
<dbReference type="EMBL" id="CAJVPP010001700">
    <property type="protein sequence ID" value="CAG8569046.1"/>
    <property type="molecule type" value="Genomic_DNA"/>
</dbReference>
<dbReference type="InterPro" id="IPR012337">
    <property type="entry name" value="RNaseH-like_sf"/>
</dbReference>
<dbReference type="GO" id="GO:0003676">
    <property type="term" value="F:nucleic acid binding"/>
    <property type="evidence" value="ECO:0007669"/>
    <property type="project" value="InterPro"/>
</dbReference>
<dbReference type="Proteomes" id="UP000789375">
    <property type="component" value="Unassembled WGS sequence"/>
</dbReference>